<dbReference type="InterPro" id="IPR000847">
    <property type="entry name" value="LysR_HTH_N"/>
</dbReference>
<feature type="domain" description="HTH lysR-type" evidence="5">
    <location>
        <begin position="7"/>
        <end position="64"/>
    </location>
</feature>
<dbReference type="PANTHER" id="PTHR30118">
    <property type="entry name" value="HTH-TYPE TRANSCRIPTIONAL REGULATOR LEUO-RELATED"/>
    <property type="match status" value="1"/>
</dbReference>
<dbReference type="GO" id="GO:0003677">
    <property type="term" value="F:DNA binding"/>
    <property type="evidence" value="ECO:0007669"/>
    <property type="project" value="UniProtKB-KW"/>
</dbReference>
<dbReference type="InterPro" id="IPR036390">
    <property type="entry name" value="WH_DNA-bd_sf"/>
</dbReference>
<proteinExistence type="inferred from homology"/>
<dbReference type="InterPro" id="IPR036388">
    <property type="entry name" value="WH-like_DNA-bd_sf"/>
</dbReference>
<dbReference type="CDD" id="cd08417">
    <property type="entry name" value="PBP2_Nitroaromatics_like"/>
    <property type="match status" value="1"/>
</dbReference>
<evidence type="ECO:0000313" key="6">
    <source>
        <dbReference type="EMBL" id="AZL59558.1"/>
    </source>
</evidence>
<dbReference type="KEGG" id="taw:EI545_12365"/>
<keyword evidence="3" id="KW-0238">DNA-binding</keyword>
<dbReference type="InterPro" id="IPR005119">
    <property type="entry name" value="LysR_subst-bd"/>
</dbReference>
<keyword evidence="2" id="KW-0805">Transcription regulation</keyword>
<evidence type="ECO:0000313" key="7">
    <source>
        <dbReference type="Proteomes" id="UP000282002"/>
    </source>
</evidence>
<sequence length="301" mass="32026">MVNNVSFDLNLLLTFEALDLARSVSGAARHLGLSQPATSAALSRLRRAFGDDLFTYAGGSMQPTPMARRLAPGIHSTLAAMRGLLEAERQFVPEVARTSFTVGVTDYASAVIAPRLIARLALQAPGIDLRLQAYDKAMVGGLIDGGVLDIAIGSFADPPDRSVATVLFGESFVGVARSEHPALAAQLDAASFACLDHALFTLGRDGRGAVDDALAAIGLERRVRVALPHLMALPEILRATDLVAAVPKRAAARFGAGLSLFSLDFLGLMPWTMHMLWSPSARKDPANAWLRESVKELCLTL</sequence>
<evidence type="ECO:0000256" key="2">
    <source>
        <dbReference type="ARBA" id="ARBA00023015"/>
    </source>
</evidence>
<dbReference type="PROSITE" id="PS50931">
    <property type="entry name" value="HTH_LYSR"/>
    <property type="match status" value="1"/>
</dbReference>
<dbReference type="InterPro" id="IPR037402">
    <property type="entry name" value="YidZ_PBP2"/>
</dbReference>
<dbReference type="Gene3D" id="3.40.190.10">
    <property type="entry name" value="Periplasmic binding protein-like II"/>
    <property type="match status" value="2"/>
</dbReference>
<dbReference type="PANTHER" id="PTHR30118:SF15">
    <property type="entry name" value="TRANSCRIPTIONAL REGULATORY PROTEIN"/>
    <property type="match status" value="1"/>
</dbReference>
<keyword evidence="7" id="KW-1185">Reference proteome</keyword>
<name>A0A3S8U7L2_9RHOB</name>
<organism evidence="6 7">
    <name type="scientific">Tabrizicola piscis</name>
    <dbReference type="NCBI Taxonomy" id="2494374"/>
    <lineage>
        <taxon>Bacteria</taxon>
        <taxon>Pseudomonadati</taxon>
        <taxon>Pseudomonadota</taxon>
        <taxon>Alphaproteobacteria</taxon>
        <taxon>Rhodobacterales</taxon>
        <taxon>Paracoccaceae</taxon>
        <taxon>Tabrizicola</taxon>
    </lineage>
</organism>
<protein>
    <submittedName>
        <fullName evidence="6">LysR family transcriptional regulator</fullName>
    </submittedName>
</protein>
<evidence type="ECO:0000256" key="4">
    <source>
        <dbReference type="ARBA" id="ARBA00023163"/>
    </source>
</evidence>
<dbReference type="Pfam" id="PF03466">
    <property type="entry name" value="LysR_substrate"/>
    <property type="match status" value="1"/>
</dbReference>
<evidence type="ECO:0000259" key="5">
    <source>
        <dbReference type="PROSITE" id="PS50931"/>
    </source>
</evidence>
<evidence type="ECO:0000256" key="1">
    <source>
        <dbReference type="ARBA" id="ARBA00009437"/>
    </source>
</evidence>
<gene>
    <name evidence="6" type="ORF">EI545_12365</name>
</gene>
<dbReference type="OrthoDB" id="528082at2"/>
<accession>A0A3S8U7L2</accession>
<dbReference type="InterPro" id="IPR050389">
    <property type="entry name" value="LysR-type_TF"/>
</dbReference>
<dbReference type="Proteomes" id="UP000282002">
    <property type="component" value="Chromosome"/>
</dbReference>
<reference evidence="6 7" key="1">
    <citation type="submission" date="2018-12" db="EMBL/GenBank/DDBJ databases">
        <title>Complete genome sequencing of Tabrizicola sp. K13M18.</title>
        <authorList>
            <person name="Bae J.-W."/>
        </authorList>
    </citation>
    <scope>NUCLEOTIDE SEQUENCE [LARGE SCALE GENOMIC DNA]</scope>
    <source>
        <strain evidence="6 7">K13M18</strain>
    </source>
</reference>
<dbReference type="GO" id="GO:0003700">
    <property type="term" value="F:DNA-binding transcription factor activity"/>
    <property type="evidence" value="ECO:0007669"/>
    <property type="project" value="InterPro"/>
</dbReference>
<dbReference type="SUPFAM" id="SSF53850">
    <property type="entry name" value="Periplasmic binding protein-like II"/>
    <property type="match status" value="1"/>
</dbReference>
<dbReference type="PRINTS" id="PR00039">
    <property type="entry name" value="HTHLYSR"/>
</dbReference>
<dbReference type="Gene3D" id="1.10.10.10">
    <property type="entry name" value="Winged helix-like DNA-binding domain superfamily/Winged helix DNA-binding domain"/>
    <property type="match status" value="1"/>
</dbReference>
<comment type="similarity">
    <text evidence="1">Belongs to the LysR transcriptional regulatory family.</text>
</comment>
<dbReference type="Pfam" id="PF00126">
    <property type="entry name" value="HTH_1"/>
    <property type="match status" value="1"/>
</dbReference>
<dbReference type="SUPFAM" id="SSF46785">
    <property type="entry name" value="Winged helix' DNA-binding domain"/>
    <property type="match status" value="1"/>
</dbReference>
<dbReference type="EMBL" id="CP034328">
    <property type="protein sequence ID" value="AZL59558.1"/>
    <property type="molecule type" value="Genomic_DNA"/>
</dbReference>
<evidence type="ECO:0000256" key="3">
    <source>
        <dbReference type="ARBA" id="ARBA00023125"/>
    </source>
</evidence>
<keyword evidence="4" id="KW-0804">Transcription</keyword>
<dbReference type="AlphaFoldDB" id="A0A3S8U7L2"/>